<evidence type="ECO:0000256" key="1">
    <source>
        <dbReference type="SAM" id="MobiDB-lite"/>
    </source>
</evidence>
<dbReference type="AlphaFoldDB" id="A0A6G1F0N1"/>
<gene>
    <name evidence="2" type="ORF">E2562_032772</name>
</gene>
<evidence type="ECO:0000313" key="3">
    <source>
        <dbReference type="Proteomes" id="UP000479710"/>
    </source>
</evidence>
<protein>
    <submittedName>
        <fullName evidence="2">Uncharacterized protein</fullName>
    </submittedName>
</protein>
<proteinExistence type="predicted"/>
<accession>A0A6G1F0N1</accession>
<evidence type="ECO:0000313" key="2">
    <source>
        <dbReference type="EMBL" id="KAF0930431.1"/>
    </source>
</evidence>
<organism evidence="2 3">
    <name type="scientific">Oryza meyeriana var. granulata</name>
    <dbReference type="NCBI Taxonomy" id="110450"/>
    <lineage>
        <taxon>Eukaryota</taxon>
        <taxon>Viridiplantae</taxon>
        <taxon>Streptophyta</taxon>
        <taxon>Embryophyta</taxon>
        <taxon>Tracheophyta</taxon>
        <taxon>Spermatophyta</taxon>
        <taxon>Magnoliopsida</taxon>
        <taxon>Liliopsida</taxon>
        <taxon>Poales</taxon>
        <taxon>Poaceae</taxon>
        <taxon>BOP clade</taxon>
        <taxon>Oryzoideae</taxon>
        <taxon>Oryzeae</taxon>
        <taxon>Oryzinae</taxon>
        <taxon>Oryza</taxon>
        <taxon>Oryza meyeriana</taxon>
    </lineage>
</organism>
<sequence length="106" mass="11782">MERTKSVGVREPNVGMERGIAPVRPASHEGRVGEARGLEVLERHKLKLLPRSKPIEAAEPSPIYVEEKQVHQVPVGANAVQGESKEKNKNRGNNEKQNCLLYQNHG</sequence>
<comment type="caution">
    <text evidence="2">The sequence shown here is derived from an EMBL/GenBank/DDBJ whole genome shotgun (WGS) entry which is preliminary data.</text>
</comment>
<dbReference type="EMBL" id="SPHZ02000002">
    <property type="protein sequence ID" value="KAF0930431.1"/>
    <property type="molecule type" value="Genomic_DNA"/>
</dbReference>
<name>A0A6G1F0N1_9ORYZ</name>
<dbReference type="Proteomes" id="UP000479710">
    <property type="component" value="Unassembled WGS sequence"/>
</dbReference>
<keyword evidence="3" id="KW-1185">Reference proteome</keyword>
<feature type="region of interest" description="Disordered" evidence="1">
    <location>
        <begin position="76"/>
        <end position="106"/>
    </location>
</feature>
<dbReference type="OrthoDB" id="715906at2759"/>
<reference evidence="2 3" key="1">
    <citation type="submission" date="2019-11" db="EMBL/GenBank/DDBJ databases">
        <title>Whole genome sequence of Oryza granulata.</title>
        <authorList>
            <person name="Li W."/>
        </authorList>
    </citation>
    <scope>NUCLEOTIDE SEQUENCE [LARGE SCALE GENOMIC DNA]</scope>
    <source>
        <strain evidence="3">cv. Menghai</strain>
        <tissue evidence="2">Leaf</tissue>
    </source>
</reference>
<feature type="compositionally biased region" description="Basic and acidic residues" evidence="1">
    <location>
        <begin position="83"/>
        <end position="94"/>
    </location>
</feature>